<dbReference type="STRING" id="1396826.PHA8399_01838"/>
<dbReference type="EMBL" id="CYSR01000021">
    <property type="protein sequence ID" value="CUH99715.1"/>
    <property type="molecule type" value="Genomic_DNA"/>
</dbReference>
<proteinExistence type="predicted"/>
<dbReference type="RefSeq" id="WP_058285845.1">
    <property type="nucleotide sequence ID" value="NZ_CYSR01000021.1"/>
</dbReference>
<name>A0A0P1H926_9RHOB</name>
<dbReference type="Pfam" id="PF07040">
    <property type="entry name" value="DUF1326"/>
    <property type="match status" value="1"/>
</dbReference>
<gene>
    <name evidence="1" type="ORF">PHA8399_01838</name>
</gene>
<dbReference type="PIRSF" id="PIRSF033303">
    <property type="entry name" value="UCP033303"/>
    <property type="match status" value="1"/>
</dbReference>
<dbReference type="AlphaFoldDB" id="A0A0P1H926"/>
<dbReference type="InterPro" id="IPR009758">
    <property type="entry name" value="DUF1326"/>
</dbReference>
<dbReference type="Proteomes" id="UP000051326">
    <property type="component" value="Unassembled WGS sequence"/>
</dbReference>
<evidence type="ECO:0008006" key="3">
    <source>
        <dbReference type="Google" id="ProtNLM"/>
    </source>
</evidence>
<evidence type="ECO:0000313" key="2">
    <source>
        <dbReference type="Proteomes" id="UP000051326"/>
    </source>
</evidence>
<organism evidence="1 2">
    <name type="scientific">Leisingera aquaemixtae</name>
    <dbReference type="NCBI Taxonomy" id="1396826"/>
    <lineage>
        <taxon>Bacteria</taxon>
        <taxon>Pseudomonadati</taxon>
        <taxon>Pseudomonadota</taxon>
        <taxon>Alphaproteobacteria</taxon>
        <taxon>Rhodobacterales</taxon>
        <taxon>Roseobacteraceae</taxon>
        <taxon>Leisingera</taxon>
    </lineage>
</organism>
<reference evidence="1 2" key="1">
    <citation type="submission" date="2015-09" db="EMBL/GenBank/DDBJ databases">
        <authorList>
            <consortium name="Swine Surveillance"/>
        </authorList>
    </citation>
    <scope>NUCLEOTIDE SEQUENCE [LARGE SCALE GENOMIC DNA]</scope>
    <source>
        <strain evidence="1 2">CECT 8399</strain>
    </source>
</reference>
<dbReference type="InterPro" id="IPR014581">
    <property type="entry name" value="UCP033303"/>
</dbReference>
<accession>A0A0P1H926</accession>
<evidence type="ECO:0000313" key="1">
    <source>
        <dbReference type="EMBL" id="CUH99715.1"/>
    </source>
</evidence>
<protein>
    <recommendedName>
        <fullName evidence="3">DUF1326 domain-containing protein</fullName>
    </recommendedName>
</protein>
<sequence length="213" mass="22971">MTDWAIHGQEIGNCNCNPGCPCQFSQLPTDGTCEALLTYRIDKGHYGSVKLDGLYAAVLYKWPGPVHEGNGQMQMIIDERATDEQRAALEAIMTGKDTDEFATMFSVFSLMSPTRHETLSAKISLDYDAESGTGTATVGNYAETKVQPIPNIVSGDPHFISIALPNGFEFSKATMACGTTQTRNAAITLEKNSGTHAHIAELHLTGRGVERAA</sequence>